<feature type="domain" description="Condensation" evidence="5">
    <location>
        <begin position="22"/>
        <end position="302"/>
    </location>
</feature>
<dbReference type="Pfam" id="PF00668">
    <property type="entry name" value="Condensation"/>
    <property type="match status" value="1"/>
</dbReference>
<dbReference type="InterPro" id="IPR000873">
    <property type="entry name" value="AMP-dep_synth/lig_dom"/>
</dbReference>
<dbReference type="OrthoDB" id="3689213at2759"/>
<gene>
    <name evidence="6" type="ORF">BS50DRAFT_493447</name>
</gene>
<dbReference type="Gene3D" id="3.30.559.30">
    <property type="entry name" value="Nonribosomal peptide synthetase, condensation domain"/>
    <property type="match status" value="1"/>
</dbReference>
<reference evidence="6 7" key="1">
    <citation type="journal article" date="2018" name="Front. Microbiol.">
        <title>Genome-Wide Analysis of Corynespora cassiicola Leaf Fall Disease Putative Effectors.</title>
        <authorList>
            <person name="Lopez D."/>
            <person name="Ribeiro S."/>
            <person name="Label P."/>
            <person name="Fumanal B."/>
            <person name="Venisse J.S."/>
            <person name="Kohler A."/>
            <person name="de Oliveira R.R."/>
            <person name="Labutti K."/>
            <person name="Lipzen A."/>
            <person name="Lail K."/>
            <person name="Bauer D."/>
            <person name="Ohm R.A."/>
            <person name="Barry K.W."/>
            <person name="Spatafora J."/>
            <person name="Grigoriev I.V."/>
            <person name="Martin F.M."/>
            <person name="Pujade-Renaud V."/>
        </authorList>
    </citation>
    <scope>NUCLEOTIDE SEQUENCE [LARGE SCALE GENOMIC DNA]</scope>
    <source>
        <strain evidence="6 7">Philippines</strain>
    </source>
</reference>
<dbReference type="PANTHER" id="PTHR45527:SF1">
    <property type="entry name" value="FATTY ACID SYNTHASE"/>
    <property type="match status" value="1"/>
</dbReference>
<dbReference type="AlphaFoldDB" id="A0A2T2NNR0"/>
<name>A0A2T2NNR0_CORCC</name>
<protein>
    <submittedName>
        <fullName evidence="6">CoA-dependent acyltransferase</fullName>
    </submittedName>
</protein>
<keyword evidence="1" id="KW-0596">Phosphopantetheine</keyword>
<sequence length="534" mass="58774">MQAAFILGGQSTIHYFETWLLEDLPVLKYAWKRVISMESIFQTAFEQVSPGTFTMRKQDVAVPWEEVVTFDREAYRNELTRLDVQSRPSFSFKSVVYRALGSNGSGCSGSEATIVLSVHHALLDGFSMERLAEKVRRVAAGEEGITAGKSFLTTAQELDTIKRENGSTAIEFWAKHSQSHRKSATGLGLRRPRKGGKAATQKSDNEVNANFEHIGRRLQDKSKRLGVTVASFFHAAWALVQALYSDSSHVVFGSIMSGRNLPLDGIDTVIGPILNSLPFHVSMEGEMSTDELVQRVFQDLVELSCLQWSTPEHGFGRDFEAALSVTRGLDGSTPHNLMRPIRPVRYDFESSIPLSLALDEAAMTLRVVYHADKYTGATVQGLVSCFVSALERLTGSTSVQVCMDSLITAPMQGQLRVMGNCVSGLTTRAAHQGQDLVSLFDTTARKHADVAAIEIGERRVTYAEFDMLASRVAMALSRFDVQGEVVCVHADGSLEWVAGLMGALKADATFCSLDVTLPHELRSDMFRAARSRVF</sequence>
<dbReference type="InterPro" id="IPR023213">
    <property type="entry name" value="CAT-like_dom_sf"/>
</dbReference>
<evidence type="ECO:0000313" key="7">
    <source>
        <dbReference type="Proteomes" id="UP000240883"/>
    </source>
</evidence>
<dbReference type="Pfam" id="PF00501">
    <property type="entry name" value="AMP-binding"/>
    <property type="match status" value="1"/>
</dbReference>
<keyword evidence="6" id="KW-0808">Transferase</keyword>
<evidence type="ECO:0000256" key="2">
    <source>
        <dbReference type="ARBA" id="ARBA00022553"/>
    </source>
</evidence>
<dbReference type="InterPro" id="IPR042099">
    <property type="entry name" value="ANL_N_sf"/>
</dbReference>
<dbReference type="Proteomes" id="UP000240883">
    <property type="component" value="Unassembled WGS sequence"/>
</dbReference>
<dbReference type="GO" id="GO:0043041">
    <property type="term" value="P:amino acid activation for nonribosomal peptide biosynthetic process"/>
    <property type="evidence" value="ECO:0007669"/>
    <property type="project" value="TreeGrafter"/>
</dbReference>
<dbReference type="STRING" id="1448308.A0A2T2NNR0"/>
<accession>A0A2T2NNR0</accession>
<dbReference type="PANTHER" id="PTHR45527">
    <property type="entry name" value="NONRIBOSOMAL PEPTIDE SYNTHETASE"/>
    <property type="match status" value="1"/>
</dbReference>
<proteinExistence type="predicted"/>
<feature type="region of interest" description="Disordered" evidence="3">
    <location>
        <begin position="181"/>
        <end position="204"/>
    </location>
</feature>
<dbReference type="GO" id="GO:0016874">
    <property type="term" value="F:ligase activity"/>
    <property type="evidence" value="ECO:0007669"/>
    <property type="project" value="UniProtKB-KW"/>
</dbReference>
<organism evidence="6 7">
    <name type="scientific">Corynespora cassiicola Philippines</name>
    <dbReference type="NCBI Taxonomy" id="1448308"/>
    <lineage>
        <taxon>Eukaryota</taxon>
        <taxon>Fungi</taxon>
        <taxon>Dikarya</taxon>
        <taxon>Ascomycota</taxon>
        <taxon>Pezizomycotina</taxon>
        <taxon>Dothideomycetes</taxon>
        <taxon>Pleosporomycetidae</taxon>
        <taxon>Pleosporales</taxon>
        <taxon>Corynesporascaceae</taxon>
        <taxon>Corynespora</taxon>
    </lineage>
</organism>
<evidence type="ECO:0000256" key="3">
    <source>
        <dbReference type="SAM" id="MobiDB-lite"/>
    </source>
</evidence>
<dbReference type="GO" id="GO:0031177">
    <property type="term" value="F:phosphopantetheine binding"/>
    <property type="evidence" value="ECO:0007669"/>
    <property type="project" value="TreeGrafter"/>
</dbReference>
<dbReference type="GO" id="GO:0016746">
    <property type="term" value="F:acyltransferase activity"/>
    <property type="evidence" value="ECO:0007669"/>
    <property type="project" value="UniProtKB-KW"/>
</dbReference>
<dbReference type="InterPro" id="IPR001242">
    <property type="entry name" value="Condensation_dom"/>
</dbReference>
<keyword evidence="7" id="KW-1185">Reference proteome</keyword>
<evidence type="ECO:0000256" key="1">
    <source>
        <dbReference type="ARBA" id="ARBA00022450"/>
    </source>
</evidence>
<keyword evidence="2" id="KW-0597">Phosphoprotein</keyword>
<feature type="domain" description="AMP-dependent synthetase/ligase" evidence="4">
    <location>
        <begin position="440"/>
        <end position="533"/>
    </location>
</feature>
<evidence type="ECO:0000313" key="6">
    <source>
        <dbReference type="EMBL" id="PSN67009.1"/>
    </source>
</evidence>
<keyword evidence="6" id="KW-0012">Acyltransferase</keyword>
<dbReference type="SUPFAM" id="SSF56801">
    <property type="entry name" value="Acetyl-CoA synthetase-like"/>
    <property type="match status" value="1"/>
</dbReference>
<dbReference type="SUPFAM" id="SSF52777">
    <property type="entry name" value="CoA-dependent acyltransferases"/>
    <property type="match status" value="2"/>
</dbReference>
<evidence type="ECO:0000259" key="4">
    <source>
        <dbReference type="Pfam" id="PF00501"/>
    </source>
</evidence>
<dbReference type="Gene3D" id="3.40.50.12780">
    <property type="entry name" value="N-terminal domain of ligase-like"/>
    <property type="match status" value="1"/>
</dbReference>
<dbReference type="Gene3D" id="3.30.559.10">
    <property type="entry name" value="Chloramphenicol acetyltransferase-like domain"/>
    <property type="match status" value="1"/>
</dbReference>
<dbReference type="GO" id="GO:0005737">
    <property type="term" value="C:cytoplasm"/>
    <property type="evidence" value="ECO:0007669"/>
    <property type="project" value="TreeGrafter"/>
</dbReference>
<feature type="non-terminal residue" evidence="6">
    <location>
        <position position="534"/>
    </location>
</feature>
<dbReference type="EMBL" id="KZ678135">
    <property type="protein sequence ID" value="PSN67009.1"/>
    <property type="molecule type" value="Genomic_DNA"/>
</dbReference>
<dbReference type="GO" id="GO:0044550">
    <property type="term" value="P:secondary metabolite biosynthetic process"/>
    <property type="evidence" value="ECO:0007669"/>
    <property type="project" value="TreeGrafter"/>
</dbReference>
<evidence type="ECO:0000259" key="5">
    <source>
        <dbReference type="Pfam" id="PF00668"/>
    </source>
</evidence>